<evidence type="ECO:0000313" key="9">
    <source>
        <dbReference type="Proteomes" id="UP000034789"/>
    </source>
</evidence>
<keyword evidence="3 5" id="KW-0949">S-adenosyl-L-methionine</keyword>
<gene>
    <name evidence="8" type="ORF">UY98_C0008G0020</name>
</gene>
<dbReference type="NCBIfam" id="TIGR00675">
    <property type="entry name" value="dcm"/>
    <property type="match status" value="1"/>
</dbReference>
<proteinExistence type="inferred from homology"/>
<evidence type="ECO:0000256" key="1">
    <source>
        <dbReference type="ARBA" id="ARBA00022603"/>
    </source>
</evidence>
<dbReference type="GO" id="GO:0003886">
    <property type="term" value="F:DNA (cytosine-5-)-methyltransferase activity"/>
    <property type="evidence" value="ECO:0007669"/>
    <property type="project" value="UniProtKB-EC"/>
</dbReference>
<dbReference type="GO" id="GO:0032259">
    <property type="term" value="P:methylation"/>
    <property type="evidence" value="ECO:0007669"/>
    <property type="project" value="UniProtKB-KW"/>
</dbReference>
<keyword evidence="2 5" id="KW-0808">Transferase</keyword>
<dbReference type="SUPFAM" id="SSF53335">
    <property type="entry name" value="S-adenosyl-L-methionine-dependent methyltransferases"/>
    <property type="match status" value="1"/>
</dbReference>
<evidence type="ECO:0000256" key="7">
    <source>
        <dbReference type="RuleBase" id="RU000417"/>
    </source>
</evidence>
<dbReference type="PRINTS" id="PR00105">
    <property type="entry name" value="C5METTRFRASE"/>
</dbReference>
<dbReference type="Pfam" id="PF00145">
    <property type="entry name" value="DNA_methylase"/>
    <property type="match status" value="1"/>
</dbReference>
<evidence type="ECO:0000256" key="4">
    <source>
        <dbReference type="ARBA" id="ARBA00022747"/>
    </source>
</evidence>
<dbReference type="PROSITE" id="PS00094">
    <property type="entry name" value="C5_MTASE_1"/>
    <property type="match status" value="1"/>
</dbReference>
<comment type="caution">
    <text evidence="8">The sequence shown here is derived from an EMBL/GenBank/DDBJ whole genome shotgun (WGS) entry which is preliminary data.</text>
</comment>
<name>A0A0G1YWV3_9BACT</name>
<dbReference type="GO" id="GO:0044027">
    <property type="term" value="P:negative regulation of gene expression via chromosomal CpG island methylation"/>
    <property type="evidence" value="ECO:0007669"/>
    <property type="project" value="TreeGrafter"/>
</dbReference>
<dbReference type="PATRIC" id="fig|1618672.3.peg.186"/>
<evidence type="ECO:0000256" key="3">
    <source>
        <dbReference type="ARBA" id="ARBA00022691"/>
    </source>
</evidence>
<evidence type="ECO:0000256" key="2">
    <source>
        <dbReference type="ARBA" id="ARBA00022679"/>
    </source>
</evidence>
<dbReference type="PROSITE" id="PS51679">
    <property type="entry name" value="SAM_MT_C5"/>
    <property type="match status" value="1"/>
</dbReference>
<dbReference type="InterPro" id="IPR001525">
    <property type="entry name" value="C5_MeTfrase"/>
</dbReference>
<dbReference type="Gene3D" id="3.90.120.10">
    <property type="entry name" value="DNA Methylase, subunit A, domain 2"/>
    <property type="match status" value="1"/>
</dbReference>
<comment type="similarity">
    <text evidence="5 6">Belongs to the class I-like SAM-binding methyltransferase superfamily. C5-methyltransferase family.</text>
</comment>
<organism evidence="8 9">
    <name type="scientific">Candidatus Kaiserbacteria bacterium GW2011_GWA2_58_9</name>
    <dbReference type="NCBI Taxonomy" id="1618672"/>
    <lineage>
        <taxon>Bacteria</taxon>
        <taxon>Candidatus Kaiseribacteriota</taxon>
    </lineage>
</organism>
<evidence type="ECO:0000313" key="8">
    <source>
        <dbReference type="EMBL" id="KKW47645.1"/>
    </source>
</evidence>
<keyword evidence="4" id="KW-0680">Restriction system</keyword>
<sequence length="381" mass="42152">MKKKEIKFKLAELFSGPGGLALGAIRSFAENENTIYSIEPVWANDYDADTCKTYARNIHNGNEESVVCAPVQEIDFKKVPEFDVLAFGFPCNDFSVVGEQKGFDGKFGPLYSHGVRAINTHNPKWFIAENVSGLQSANGGNAFKQILKDLESARKGYVLTPHLYKFEEYGVPQQRHRIVIIGIRKDLGLQFKVPAPTTKYNYVSARSAIENPRIPDDAQNHELTKQSAGVVERLKHIPAGENAWYEGIPQHLRLNVKGARMSQIYKRLDPQKPAYTITGSGGGGTHVYHWSEHRALTNRERARLQSFPDSFVFEGSKESARKQIGMAVPPVGAQAVISAVLKTFAGIPYESVESKLTNGEANAREIASLFDEVEVGATIAL</sequence>
<dbReference type="InterPro" id="IPR050390">
    <property type="entry name" value="C5-Methyltransferase"/>
</dbReference>
<dbReference type="Proteomes" id="UP000034789">
    <property type="component" value="Unassembled WGS sequence"/>
</dbReference>
<evidence type="ECO:0000256" key="5">
    <source>
        <dbReference type="PROSITE-ProRule" id="PRU01016"/>
    </source>
</evidence>
<dbReference type="AlphaFoldDB" id="A0A0G1YWV3"/>
<dbReference type="InterPro" id="IPR029063">
    <property type="entry name" value="SAM-dependent_MTases_sf"/>
</dbReference>
<accession>A0A0G1YWV3</accession>
<keyword evidence="1 5" id="KW-0489">Methyltransferase</keyword>
<comment type="catalytic activity">
    <reaction evidence="7">
        <text>a 2'-deoxycytidine in DNA + S-adenosyl-L-methionine = a 5-methyl-2'-deoxycytidine in DNA + S-adenosyl-L-homocysteine + H(+)</text>
        <dbReference type="Rhea" id="RHEA:13681"/>
        <dbReference type="Rhea" id="RHEA-COMP:11369"/>
        <dbReference type="Rhea" id="RHEA-COMP:11370"/>
        <dbReference type="ChEBI" id="CHEBI:15378"/>
        <dbReference type="ChEBI" id="CHEBI:57856"/>
        <dbReference type="ChEBI" id="CHEBI:59789"/>
        <dbReference type="ChEBI" id="CHEBI:85452"/>
        <dbReference type="ChEBI" id="CHEBI:85454"/>
        <dbReference type="EC" id="2.1.1.37"/>
    </reaction>
</comment>
<dbReference type="PANTHER" id="PTHR10629">
    <property type="entry name" value="CYTOSINE-SPECIFIC METHYLTRANSFERASE"/>
    <property type="match status" value="1"/>
</dbReference>
<dbReference type="PANTHER" id="PTHR10629:SF52">
    <property type="entry name" value="DNA (CYTOSINE-5)-METHYLTRANSFERASE 1"/>
    <property type="match status" value="1"/>
</dbReference>
<dbReference type="EC" id="2.1.1.37" evidence="7"/>
<protein>
    <recommendedName>
        <fullName evidence="7">Cytosine-specific methyltransferase</fullName>
        <ecNumber evidence="7">2.1.1.37</ecNumber>
    </recommendedName>
</protein>
<dbReference type="InterPro" id="IPR018117">
    <property type="entry name" value="C5_DNA_meth_AS"/>
</dbReference>
<dbReference type="GO" id="GO:0003677">
    <property type="term" value="F:DNA binding"/>
    <property type="evidence" value="ECO:0007669"/>
    <property type="project" value="TreeGrafter"/>
</dbReference>
<reference evidence="8 9" key="1">
    <citation type="journal article" date="2015" name="Nature">
        <title>rRNA introns, odd ribosomes, and small enigmatic genomes across a large radiation of phyla.</title>
        <authorList>
            <person name="Brown C.T."/>
            <person name="Hug L.A."/>
            <person name="Thomas B.C."/>
            <person name="Sharon I."/>
            <person name="Castelle C.J."/>
            <person name="Singh A."/>
            <person name="Wilkins M.J."/>
            <person name="Williams K.H."/>
            <person name="Banfield J.F."/>
        </authorList>
    </citation>
    <scope>NUCLEOTIDE SEQUENCE [LARGE SCALE GENOMIC DNA]</scope>
</reference>
<dbReference type="EMBL" id="LCSD01000008">
    <property type="protein sequence ID" value="KKW47645.1"/>
    <property type="molecule type" value="Genomic_DNA"/>
</dbReference>
<dbReference type="GO" id="GO:0009307">
    <property type="term" value="P:DNA restriction-modification system"/>
    <property type="evidence" value="ECO:0007669"/>
    <property type="project" value="UniProtKB-KW"/>
</dbReference>
<feature type="active site" evidence="5">
    <location>
        <position position="91"/>
    </location>
</feature>
<evidence type="ECO:0000256" key="6">
    <source>
        <dbReference type="RuleBase" id="RU000416"/>
    </source>
</evidence>
<dbReference type="Gene3D" id="3.40.50.150">
    <property type="entry name" value="Vaccinia Virus protein VP39"/>
    <property type="match status" value="1"/>
</dbReference>